<accession>A0AAV4E2V5</accession>
<reference evidence="2 3" key="1">
    <citation type="journal article" date="2021" name="Elife">
        <title>Chloroplast acquisition without the gene transfer in kleptoplastic sea slugs, Plakobranchus ocellatus.</title>
        <authorList>
            <person name="Maeda T."/>
            <person name="Takahashi S."/>
            <person name="Yoshida T."/>
            <person name="Shimamura S."/>
            <person name="Takaki Y."/>
            <person name="Nagai Y."/>
            <person name="Toyoda A."/>
            <person name="Suzuki Y."/>
            <person name="Arimoto A."/>
            <person name="Ishii H."/>
            <person name="Satoh N."/>
            <person name="Nishiyama T."/>
            <person name="Hasebe M."/>
            <person name="Maruyama T."/>
            <person name="Minagawa J."/>
            <person name="Obokata J."/>
            <person name="Shigenobu S."/>
        </authorList>
    </citation>
    <scope>NUCLEOTIDE SEQUENCE [LARGE SCALE GENOMIC DNA]</scope>
</reference>
<comment type="caution">
    <text evidence="2">The sequence shown here is derived from an EMBL/GenBank/DDBJ whole genome shotgun (WGS) entry which is preliminary data.</text>
</comment>
<evidence type="ECO:0008006" key="4">
    <source>
        <dbReference type="Google" id="ProtNLM"/>
    </source>
</evidence>
<gene>
    <name evidence="2" type="ORF">PoB_007706000</name>
</gene>
<organism evidence="2 3">
    <name type="scientific">Plakobranchus ocellatus</name>
    <dbReference type="NCBI Taxonomy" id="259542"/>
    <lineage>
        <taxon>Eukaryota</taxon>
        <taxon>Metazoa</taxon>
        <taxon>Spiralia</taxon>
        <taxon>Lophotrochozoa</taxon>
        <taxon>Mollusca</taxon>
        <taxon>Gastropoda</taxon>
        <taxon>Heterobranchia</taxon>
        <taxon>Euthyneura</taxon>
        <taxon>Panpulmonata</taxon>
        <taxon>Sacoglossa</taxon>
        <taxon>Placobranchoidea</taxon>
        <taxon>Plakobranchidae</taxon>
        <taxon>Plakobranchus</taxon>
    </lineage>
</organism>
<evidence type="ECO:0000313" key="2">
    <source>
        <dbReference type="EMBL" id="GFO50555.1"/>
    </source>
</evidence>
<feature type="region of interest" description="Disordered" evidence="1">
    <location>
        <begin position="65"/>
        <end position="113"/>
    </location>
</feature>
<dbReference type="EMBL" id="BLXT01008617">
    <property type="protein sequence ID" value="GFO50555.1"/>
    <property type="molecule type" value="Genomic_DNA"/>
</dbReference>
<feature type="compositionally biased region" description="Basic and acidic residues" evidence="1">
    <location>
        <begin position="83"/>
        <end position="95"/>
    </location>
</feature>
<name>A0AAV4E2V5_9GAST</name>
<keyword evidence="3" id="KW-1185">Reference proteome</keyword>
<dbReference type="AlphaFoldDB" id="A0AAV4E2V5"/>
<dbReference type="Proteomes" id="UP000735302">
    <property type="component" value="Unassembled WGS sequence"/>
</dbReference>
<evidence type="ECO:0000256" key="1">
    <source>
        <dbReference type="SAM" id="MobiDB-lite"/>
    </source>
</evidence>
<proteinExistence type="predicted"/>
<evidence type="ECO:0000313" key="3">
    <source>
        <dbReference type="Proteomes" id="UP000735302"/>
    </source>
</evidence>
<protein>
    <recommendedName>
        <fullName evidence="4">SAC domain-containing protein</fullName>
    </recommendedName>
</protein>
<sequence>MYSQVRCLKIFIYFNRLRDVNDERILSQSYLLRSVYVQDCLKAHAWDTYGQEVYGFLYITSPQQGDLGLPGPPSSQGAGGGARTRDRMVPADLRADLPTTVPPTPPKSLRTYA</sequence>